<sequence length="193" mass="21746">MSKNLPDEQITALANLVEHVVHSLVFKLGSEWTGAQTSLLDVYSEMVGVWTPGRSARHNFWPALQPLVEIMINQYDALYDADQRMRAPFDTMCEILGFGLRHGVETVYDIFLDMRCLEVFGSHSLRPSLVTVINGYVAGFAALDTSIDLQRHLDYLHEPENLFLACCILITNGWNACGESPNNIFSPLLDYHI</sequence>
<evidence type="ECO:0000313" key="2">
    <source>
        <dbReference type="Proteomes" id="UP001175211"/>
    </source>
</evidence>
<evidence type="ECO:0000313" key="1">
    <source>
        <dbReference type="EMBL" id="KAK0459370.1"/>
    </source>
</evidence>
<dbReference type="RefSeq" id="XP_060331596.1">
    <property type="nucleotide sequence ID" value="XM_060480753.1"/>
</dbReference>
<organism evidence="1 2">
    <name type="scientific">Armillaria tabescens</name>
    <name type="common">Ringless honey mushroom</name>
    <name type="synonym">Agaricus tabescens</name>
    <dbReference type="NCBI Taxonomy" id="1929756"/>
    <lineage>
        <taxon>Eukaryota</taxon>
        <taxon>Fungi</taxon>
        <taxon>Dikarya</taxon>
        <taxon>Basidiomycota</taxon>
        <taxon>Agaricomycotina</taxon>
        <taxon>Agaricomycetes</taxon>
        <taxon>Agaricomycetidae</taxon>
        <taxon>Agaricales</taxon>
        <taxon>Marasmiineae</taxon>
        <taxon>Physalacriaceae</taxon>
        <taxon>Desarmillaria</taxon>
    </lineage>
</organism>
<comment type="caution">
    <text evidence="1">The sequence shown here is derived from an EMBL/GenBank/DDBJ whole genome shotgun (WGS) entry which is preliminary data.</text>
</comment>
<accession>A0AA39KE06</accession>
<reference evidence="1" key="1">
    <citation type="submission" date="2023-06" db="EMBL/GenBank/DDBJ databases">
        <authorList>
            <consortium name="Lawrence Berkeley National Laboratory"/>
            <person name="Ahrendt S."/>
            <person name="Sahu N."/>
            <person name="Indic B."/>
            <person name="Wong-Bajracharya J."/>
            <person name="Merenyi Z."/>
            <person name="Ke H.-M."/>
            <person name="Monk M."/>
            <person name="Kocsube S."/>
            <person name="Drula E."/>
            <person name="Lipzen A."/>
            <person name="Balint B."/>
            <person name="Henrissat B."/>
            <person name="Andreopoulos B."/>
            <person name="Martin F.M."/>
            <person name="Harder C.B."/>
            <person name="Rigling D."/>
            <person name="Ford K.L."/>
            <person name="Foster G.D."/>
            <person name="Pangilinan J."/>
            <person name="Papanicolaou A."/>
            <person name="Barry K."/>
            <person name="LaButti K."/>
            <person name="Viragh M."/>
            <person name="Koriabine M."/>
            <person name="Yan M."/>
            <person name="Riley R."/>
            <person name="Champramary S."/>
            <person name="Plett K.L."/>
            <person name="Tsai I.J."/>
            <person name="Slot J."/>
            <person name="Sipos G."/>
            <person name="Plett J."/>
            <person name="Nagy L.G."/>
            <person name="Grigoriev I.V."/>
        </authorList>
    </citation>
    <scope>NUCLEOTIDE SEQUENCE</scope>
    <source>
        <strain evidence="1">CCBAS 213</strain>
    </source>
</reference>
<protein>
    <submittedName>
        <fullName evidence="1">Uncharacterized protein</fullName>
    </submittedName>
</protein>
<dbReference type="AlphaFoldDB" id="A0AA39KE06"/>
<dbReference type="GeneID" id="85364301"/>
<gene>
    <name evidence="1" type="ORF">EV420DRAFT_1763780</name>
</gene>
<keyword evidence="2" id="KW-1185">Reference proteome</keyword>
<dbReference type="Proteomes" id="UP001175211">
    <property type="component" value="Unassembled WGS sequence"/>
</dbReference>
<proteinExistence type="predicted"/>
<name>A0AA39KE06_ARMTA</name>
<dbReference type="EMBL" id="JAUEPS010000015">
    <property type="protein sequence ID" value="KAK0459370.1"/>
    <property type="molecule type" value="Genomic_DNA"/>
</dbReference>